<feature type="binding site" evidence="2">
    <location>
        <position position="175"/>
    </location>
    <ligand>
        <name>ATP</name>
        <dbReference type="ChEBI" id="CHEBI:30616"/>
    </ligand>
</feature>
<proteinExistence type="predicted"/>
<dbReference type="InterPro" id="IPR014729">
    <property type="entry name" value="Rossmann-like_a/b/a_fold"/>
</dbReference>
<dbReference type="PANTHER" id="PTHR11807:SF12">
    <property type="entry name" value="CYTOPLASMIC TRNA 2-THIOLATION PROTEIN 1"/>
    <property type="match status" value="1"/>
</dbReference>
<evidence type="ECO:0000256" key="2">
    <source>
        <dbReference type="PIRSR" id="PIRSR004976-51"/>
    </source>
</evidence>
<dbReference type="GO" id="GO:0016740">
    <property type="term" value="F:transferase activity"/>
    <property type="evidence" value="ECO:0007669"/>
    <property type="project" value="UniProtKB-KW"/>
</dbReference>
<evidence type="ECO:0000259" key="3">
    <source>
        <dbReference type="Pfam" id="PF01171"/>
    </source>
</evidence>
<dbReference type="SUPFAM" id="SSF52402">
    <property type="entry name" value="Adenine nucleotide alpha hydrolases-like"/>
    <property type="match status" value="1"/>
</dbReference>
<name>A0A075GAW8_9EURY</name>
<dbReference type="InterPro" id="IPR011063">
    <property type="entry name" value="TilS/TtcA_N"/>
</dbReference>
<feature type="domain" description="tRNA(Ile)-lysidine/2-thiocytidine synthase N-terminal" evidence="3">
    <location>
        <begin position="48"/>
        <end position="193"/>
    </location>
</feature>
<protein>
    <submittedName>
        <fullName evidence="4">PP-loop domain-containing protein</fullName>
    </submittedName>
</protein>
<dbReference type="PIRSF" id="PIRSF004976">
    <property type="entry name" value="ATPase_YdaO"/>
    <property type="match status" value="1"/>
</dbReference>
<dbReference type="GO" id="GO:0002144">
    <property type="term" value="C:cytosolic tRNA wobble base thiouridylase complex"/>
    <property type="evidence" value="ECO:0007669"/>
    <property type="project" value="TreeGrafter"/>
</dbReference>
<dbReference type="Gene3D" id="3.40.50.620">
    <property type="entry name" value="HUPs"/>
    <property type="match status" value="1"/>
</dbReference>
<feature type="binding site" evidence="2">
    <location>
        <position position="82"/>
    </location>
    <ligand>
        <name>ATP</name>
        <dbReference type="ChEBI" id="CHEBI:30616"/>
    </ligand>
</feature>
<dbReference type="PANTHER" id="PTHR11807">
    <property type="entry name" value="ATPASES OF THE PP SUPERFAMILY-RELATED"/>
    <property type="match status" value="1"/>
</dbReference>
<feature type="binding site" evidence="2">
    <location>
        <begin position="51"/>
        <end position="53"/>
    </location>
    <ligand>
        <name>ATP</name>
        <dbReference type="ChEBI" id="CHEBI:30616"/>
    </ligand>
</feature>
<organism evidence="4">
    <name type="scientific">uncultured marine group II/III euryarchaeote KM3_100_D04</name>
    <dbReference type="NCBI Taxonomy" id="1457841"/>
    <lineage>
        <taxon>Archaea</taxon>
        <taxon>Methanobacteriati</taxon>
        <taxon>Methanobacteriota</taxon>
        <taxon>environmental samples</taxon>
    </lineage>
</organism>
<feature type="binding site" evidence="2">
    <location>
        <position position="57"/>
    </location>
    <ligand>
        <name>ATP</name>
        <dbReference type="ChEBI" id="CHEBI:30616"/>
    </ligand>
</feature>
<reference evidence="4" key="1">
    <citation type="journal article" date="2014" name="Genome Biol. Evol.">
        <title>Pangenome evidence for extensive interdomain horizontal transfer affecting lineage core and shell genes in uncultured planktonic thaumarchaeota and euryarchaeota.</title>
        <authorList>
            <person name="Deschamps P."/>
            <person name="Zivanovic Y."/>
            <person name="Moreira D."/>
            <person name="Rodriguez-Valera F."/>
            <person name="Lopez-Garcia P."/>
        </authorList>
    </citation>
    <scope>NUCLEOTIDE SEQUENCE</scope>
</reference>
<keyword evidence="2" id="KW-0547">Nucleotide-binding</keyword>
<dbReference type="InterPro" id="IPR035107">
    <property type="entry name" value="tRNA_thiolation_TtcA_Ctu1"/>
</dbReference>
<feature type="binding site" evidence="2">
    <location>
        <position position="170"/>
    </location>
    <ligand>
        <name>ATP</name>
        <dbReference type="ChEBI" id="CHEBI:30616"/>
    </ligand>
</feature>
<accession>A0A075GAW8</accession>
<dbReference type="EMBL" id="KF900545">
    <property type="protein sequence ID" value="AIE98817.1"/>
    <property type="molecule type" value="Genomic_DNA"/>
</dbReference>
<dbReference type="AlphaFoldDB" id="A0A075GAW8"/>
<dbReference type="GO" id="GO:0000049">
    <property type="term" value="F:tRNA binding"/>
    <property type="evidence" value="ECO:0007669"/>
    <property type="project" value="InterPro"/>
</dbReference>
<dbReference type="NCBIfam" id="TIGR00269">
    <property type="entry name" value="TIGR00269 family protein"/>
    <property type="match status" value="1"/>
</dbReference>
<evidence type="ECO:0000256" key="1">
    <source>
        <dbReference type="ARBA" id="ARBA00022679"/>
    </source>
</evidence>
<evidence type="ECO:0000313" key="4">
    <source>
        <dbReference type="EMBL" id="AIE98817.1"/>
    </source>
</evidence>
<keyword evidence="1" id="KW-0808">Transferase</keyword>
<dbReference type="Pfam" id="PF01171">
    <property type="entry name" value="ATP_bind_3"/>
    <property type="match status" value="1"/>
</dbReference>
<dbReference type="GO" id="GO:0005524">
    <property type="term" value="F:ATP binding"/>
    <property type="evidence" value="ECO:0007669"/>
    <property type="project" value="UniProtKB-KW"/>
</dbReference>
<dbReference type="InterPro" id="IPR000541">
    <property type="entry name" value="Ncs6/Tuc1/Ctu1"/>
</dbReference>
<sequence>MVHQLYSGIHLCAVHLRASIRKRVSKALKEQVKLPKDAIRETGEPKRILVGISGGKDSSVLLEMMVELLGPRRDVEIIAGCVDEGIDGYRSPSLECAERLADRFGVRLEHISYPELGFERMDEVVVRMPTIEKNIPEAKGMMPCSYCGVFRRQGLNALAERVGADWMALGHNLDDMAQSILMNLQNGDIDRTIRLAPHTWDPIEGLAPRIVPLRWIPEQEIHAHALEAGLEFHHGDCPYAPGAFRQRSRALVATMESETPGARHGLLHSMERMRELQIAANDGETLSESWAEDGMQRCERCGEVSSRQICQACTMRDWISSSSG</sequence>
<dbReference type="GO" id="GO:0002143">
    <property type="term" value="P:tRNA wobble position uridine thiolation"/>
    <property type="evidence" value="ECO:0007669"/>
    <property type="project" value="TreeGrafter"/>
</dbReference>
<keyword evidence="2" id="KW-0067">ATP-binding</keyword>